<keyword evidence="1" id="KW-1133">Transmembrane helix</keyword>
<feature type="transmembrane region" description="Helical" evidence="1">
    <location>
        <begin position="146"/>
        <end position="166"/>
    </location>
</feature>
<protein>
    <submittedName>
        <fullName evidence="2">Energy-coupled thiamine transporter ThiT</fullName>
    </submittedName>
</protein>
<keyword evidence="1" id="KW-0812">Transmembrane</keyword>
<feature type="transmembrane region" description="Helical" evidence="1">
    <location>
        <begin position="21"/>
        <end position="39"/>
    </location>
</feature>
<dbReference type="Proteomes" id="UP000280960">
    <property type="component" value="Chromosome"/>
</dbReference>
<feature type="transmembrane region" description="Helical" evidence="1">
    <location>
        <begin position="45"/>
        <end position="62"/>
    </location>
</feature>
<sequence>MNYLVSVFQDLTELTPLTLSLLAAIVLTAVLLMILGPRANFNSRAIVYGGLCTAIAFVLSYVRLYHWPQGGSITPASMLPMFVYASIFGPAAGIAAGAVYGILQLIQDPFIVHPVQVLLDYVIAFAALGLAGFCRKNISAGVLLGGFGRFFSSFLSGVIFFASYAPENMSPVVYSILVNGMIIGTDTLICFVVSLLPQVRTLVERLKKNVATQAGQQVQN</sequence>
<dbReference type="KEGG" id="bacg:D2962_06455"/>
<dbReference type="RefSeq" id="WP_122014526.1">
    <property type="nucleotide sequence ID" value="NZ_CP033169.1"/>
</dbReference>
<dbReference type="GO" id="GO:0015234">
    <property type="term" value="F:thiamine transmembrane transporter activity"/>
    <property type="evidence" value="ECO:0007669"/>
    <property type="project" value="InterPro"/>
</dbReference>
<dbReference type="GO" id="GO:0005886">
    <property type="term" value="C:plasma membrane"/>
    <property type="evidence" value="ECO:0007669"/>
    <property type="project" value="InterPro"/>
</dbReference>
<name>A0A3G2R606_9FIRM</name>
<dbReference type="Gene3D" id="1.10.1760.20">
    <property type="match status" value="1"/>
</dbReference>
<evidence type="ECO:0000313" key="3">
    <source>
        <dbReference type="Proteomes" id="UP000280960"/>
    </source>
</evidence>
<organism evidence="2 3">
    <name type="scientific">Biomaibacter acetigenes</name>
    <dbReference type="NCBI Taxonomy" id="2316383"/>
    <lineage>
        <taxon>Bacteria</taxon>
        <taxon>Bacillati</taxon>
        <taxon>Bacillota</taxon>
        <taxon>Clostridia</taxon>
        <taxon>Thermosediminibacterales</taxon>
        <taxon>Tepidanaerobacteraceae</taxon>
        <taxon>Biomaibacter</taxon>
    </lineage>
</organism>
<dbReference type="AlphaFoldDB" id="A0A3G2R606"/>
<feature type="transmembrane region" description="Helical" evidence="1">
    <location>
        <begin position="172"/>
        <end position="196"/>
    </location>
</feature>
<evidence type="ECO:0000313" key="2">
    <source>
        <dbReference type="EMBL" id="AYO30307.1"/>
    </source>
</evidence>
<gene>
    <name evidence="2" type="primary">thiT</name>
    <name evidence="2" type="ORF">D2962_06455</name>
</gene>
<evidence type="ECO:0000256" key="1">
    <source>
        <dbReference type="SAM" id="Phobius"/>
    </source>
</evidence>
<reference evidence="2 3" key="1">
    <citation type="submission" date="2018-10" db="EMBL/GenBank/DDBJ databases">
        <authorList>
            <person name="Zhang X."/>
        </authorList>
    </citation>
    <scope>NUCLEOTIDE SEQUENCE [LARGE SCALE GENOMIC DNA]</scope>
    <source>
        <strain evidence="2 3">SK-G1</strain>
    </source>
</reference>
<dbReference type="InterPro" id="IPR012651">
    <property type="entry name" value="Thia_Transptr_ThiT"/>
</dbReference>
<keyword evidence="3" id="KW-1185">Reference proteome</keyword>
<feature type="transmembrane region" description="Helical" evidence="1">
    <location>
        <begin position="82"/>
        <end position="103"/>
    </location>
</feature>
<accession>A0A3G2R606</accession>
<dbReference type="NCBIfam" id="TIGR02357">
    <property type="entry name" value="ECF_ThiT_YuaJ"/>
    <property type="match status" value="1"/>
</dbReference>
<dbReference type="EMBL" id="CP033169">
    <property type="protein sequence ID" value="AYO30307.1"/>
    <property type="molecule type" value="Genomic_DNA"/>
</dbReference>
<keyword evidence="1" id="KW-0472">Membrane</keyword>
<proteinExistence type="predicted"/>
<feature type="transmembrane region" description="Helical" evidence="1">
    <location>
        <begin position="115"/>
        <end position="134"/>
    </location>
</feature>
<dbReference type="Pfam" id="PF09515">
    <property type="entry name" value="Thia_YuaJ"/>
    <property type="match status" value="1"/>
</dbReference>